<dbReference type="GO" id="GO:0051015">
    <property type="term" value="F:actin filament binding"/>
    <property type="evidence" value="ECO:0007669"/>
    <property type="project" value="InterPro"/>
</dbReference>
<dbReference type="GO" id="GO:0016477">
    <property type="term" value="P:cell migration"/>
    <property type="evidence" value="ECO:0007669"/>
    <property type="project" value="TreeGrafter"/>
</dbReference>
<dbReference type="Proteomes" id="UP000775213">
    <property type="component" value="Unassembled WGS sequence"/>
</dbReference>
<keyword evidence="2" id="KW-1185">Reference proteome</keyword>
<dbReference type="InterPro" id="IPR010431">
    <property type="entry name" value="Fascin"/>
</dbReference>
<dbReference type="PANTHER" id="PTHR10551:SF14">
    <property type="entry name" value="CELLULASE CONTAINING PROTEIN, EXPRESSED"/>
    <property type="match status" value="1"/>
</dbReference>
<name>A0AAV7GI70_DENCH</name>
<dbReference type="PANTHER" id="PTHR10551">
    <property type="entry name" value="FASCIN"/>
    <property type="match status" value="1"/>
</dbReference>
<sequence>MAVGKEVGELQRFIVDDDFKFISENGLNAVRIPIECWVRFDQNLPRSFVGRSLQVLDNAFS</sequence>
<comment type="caution">
    <text evidence="1">The sequence shown here is derived from an EMBL/GenBank/DDBJ whole genome shotgun (WGS) entry which is preliminary data.</text>
</comment>
<dbReference type="SUPFAM" id="SSF51445">
    <property type="entry name" value="(Trans)glycosidases"/>
    <property type="match status" value="1"/>
</dbReference>
<gene>
    <name evidence="1" type="ORF">IEQ34_015649</name>
</gene>
<dbReference type="GO" id="GO:0051017">
    <property type="term" value="P:actin filament bundle assembly"/>
    <property type="evidence" value="ECO:0007669"/>
    <property type="project" value="TreeGrafter"/>
</dbReference>
<proteinExistence type="predicted"/>
<dbReference type="EMBL" id="JAGFBR010000014">
    <property type="protein sequence ID" value="KAH0455617.1"/>
    <property type="molecule type" value="Genomic_DNA"/>
</dbReference>
<dbReference type="InterPro" id="IPR017853">
    <property type="entry name" value="GH"/>
</dbReference>
<dbReference type="GO" id="GO:0007163">
    <property type="term" value="P:establishment or maintenance of cell polarity"/>
    <property type="evidence" value="ECO:0007669"/>
    <property type="project" value="TreeGrafter"/>
</dbReference>
<dbReference type="GO" id="GO:0015629">
    <property type="term" value="C:actin cytoskeleton"/>
    <property type="evidence" value="ECO:0007669"/>
    <property type="project" value="TreeGrafter"/>
</dbReference>
<dbReference type="Gene3D" id="3.20.20.80">
    <property type="entry name" value="Glycosidases"/>
    <property type="match status" value="1"/>
</dbReference>
<dbReference type="GO" id="GO:0005737">
    <property type="term" value="C:cytoplasm"/>
    <property type="evidence" value="ECO:0007669"/>
    <property type="project" value="TreeGrafter"/>
</dbReference>
<organism evidence="1 2">
    <name type="scientific">Dendrobium chrysotoxum</name>
    <name type="common">Orchid</name>
    <dbReference type="NCBI Taxonomy" id="161865"/>
    <lineage>
        <taxon>Eukaryota</taxon>
        <taxon>Viridiplantae</taxon>
        <taxon>Streptophyta</taxon>
        <taxon>Embryophyta</taxon>
        <taxon>Tracheophyta</taxon>
        <taxon>Spermatophyta</taxon>
        <taxon>Magnoliopsida</taxon>
        <taxon>Liliopsida</taxon>
        <taxon>Asparagales</taxon>
        <taxon>Orchidaceae</taxon>
        <taxon>Epidendroideae</taxon>
        <taxon>Malaxideae</taxon>
        <taxon>Dendrobiinae</taxon>
        <taxon>Dendrobium</taxon>
    </lineage>
</organism>
<reference evidence="1 2" key="1">
    <citation type="journal article" date="2021" name="Hortic Res">
        <title>Chromosome-scale assembly of the Dendrobium chrysotoxum genome enhances the understanding of orchid evolution.</title>
        <authorList>
            <person name="Zhang Y."/>
            <person name="Zhang G.Q."/>
            <person name="Zhang D."/>
            <person name="Liu X.D."/>
            <person name="Xu X.Y."/>
            <person name="Sun W.H."/>
            <person name="Yu X."/>
            <person name="Zhu X."/>
            <person name="Wang Z.W."/>
            <person name="Zhao X."/>
            <person name="Zhong W.Y."/>
            <person name="Chen H."/>
            <person name="Yin W.L."/>
            <person name="Huang T."/>
            <person name="Niu S.C."/>
            <person name="Liu Z.J."/>
        </authorList>
    </citation>
    <scope>NUCLEOTIDE SEQUENCE [LARGE SCALE GENOMIC DNA]</scope>
    <source>
        <strain evidence="1">Lindl</strain>
    </source>
</reference>
<evidence type="ECO:0000313" key="1">
    <source>
        <dbReference type="EMBL" id="KAH0455617.1"/>
    </source>
</evidence>
<accession>A0AAV7GI70</accession>
<dbReference type="AlphaFoldDB" id="A0AAV7GI70"/>
<evidence type="ECO:0000313" key="2">
    <source>
        <dbReference type="Proteomes" id="UP000775213"/>
    </source>
</evidence>
<protein>
    <submittedName>
        <fullName evidence="1">Uncharacterized protein</fullName>
    </submittedName>
</protein>